<dbReference type="RefSeq" id="WP_318349774.1">
    <property type="nucleotide sequence ID" value="NZ_AP018694.1"/>
</dbReference>
<gene>
    <name evidence="2" type="ORF">AQPE_0867</name>
</gene>
<reference evidence="2" key="1">
    <citation type="journal article" date="2020" name="Int. J. Syst. Evol. Microbiol.">
        <title>Aquipluma nitroreducens gen. nov. sp. nov., a novel facultatively anaerobic bacterium isolated from a freshwater lake.</title>
        <authorList>
            <person name="Watanabe M."/>
            <person name="Kojima H."/>
            <person name="Fukui M."/>
        </authorList>
    </citation>
    <scope>NUCLEOTIDE SEQUENCE</scope>
    <source>
        <strain evidence="2">MeG22</strain>
    </source>
</reference>
<feature type="signal peptide" evidence="1">
    <location>
        <begin position="1"/>
        <end position="22"/>
    </location>
</feature>
<protein>
    <submittedName>
        <fullName evidence="2">FrrB</fullName>
    </submittedName>
</protein>
<dbReference type="EMBL" id="AP018694">
    <property type="protein sequence ID" value="BBE16724.1"/>
    <property type="molecule type" value="Genomic_DNA"/>
</dbReference>
<evidence type="ECO:0000313" key="2">
    <source>
        <dbReference type="EMBL" id="BBE16724.1"/>
    </source>
</evidence>
<dbReference type="KEGG" id="anf:AQPE_0867"/>
<evidence type="ECO:0000256" key="1">
    <source>
        <dbReference type="SAM" id="SignalP"/>
    </source>
</evidence>
<name>A0A5K7S5U9_9BACT</name>
<keyword evidence="1" id="KW-0732">Signal</keyword>
<dbReference type="AlphaFoldDB" id="A0A5K7S5U9"/>
<accession>A0A5K7S5U9</accession>
<feature type="chain" id="PRO_5024419681" evidence="1">
    <location>
        <begin position="23"/>
        <end position="221"/>
    </location>
</feature>
<sequence>MKKKITLIVFTLLAICTLNVKAQEEEKASPFTAGADFYSNYVWRGSLLGTGPAFQPSVKYSTGGLTIGVWGSFDAAGYAEADPYISYAFSSGLSLGITDYYYPRAGGSFTADSTNAVELNLGYTVGGLSLSANYILNEASVAASAGKDKYFQAAYAFKNCSLTVGAGDGWHTSDGKFNICNIGIGTGKVIKITDSFSIPVTGQVVFNPEKNQMFMVVGFSL</sequence>
<keyword evidence="3" id="KW-1185">Reference proteome</keyword>
<dbReference type="Proteomes" id="UP001193389">
    <property type="component" value="Chromosome"/>
</dbReference>
<dbReference type="SUPFAM" id="SSF56935">
    <property type="entry name" value="Porins"/>
    <property type="match status" value="1"/>
</dbReference>
<evidence type="ECO:0000313" key="3">
    <source>
        <dbReference type="Proteomes" id="UP001193389"/>
    </source>
</evidence>
<proteinExistence type="predicted"/>
<organism evidence="2 3">
    <name type="scientific">Aquipluma nitroreducens</name>
    <dbReference type="NCBI Taxonomy" id="2010828"/>
    <lineage>
        <taxon>Bacteria</taxon>
        <taxon>Pseudomonadati</taxon>
        <taxon>Bacteroidota</taxon>
        <taxon>Bacteroidia</taxon>
        <taxon>Marinilabiliales</taxon>
        <taxon>Prolixibacteraceae</taxon>
        <taxon>Aquipluma</taxon>
    </lineage>
</organism>